<accession>A0ABN3EUE1</accession>
<protein>
    <submittedName>
        <fullName evidence="2">Uncharacterized protein</fullName>
    </submittedName>
</protein>
<name>A0ABN3EUE1_9ACTN</name>
<keyword evidence="3" id="KW-1185">Reference proteome</keyword>
<organism evidence="2 3">
    <name type="scientific">Kitasatospora cystarginea</name>
    <dbReference type="NCBI Taxonomy" id="58350"/>
    <lineage>
        <taxon>Bacteria</taxon>
        <taxon>Bacillati</taxon>
        <taxon>Actinomycetota</taxon>
        <taxon>Actinomycetes</taxon>
        <taxon>Kitasatosporales</taxon>
        <taxon>Streptomycetaceae</taxon>
        <taxon>Kitasatospora</taxon>
    </lineage>
</organism>
<feature type="region of interest" description="Disordered" evidence="1">
    <location>
        <begin position="349"/>
        <end position="402"/>
    </location>
</feature>
<dbReference type="EMBL" id="BAAATR010000043">
    <property type="protein sequence ID" value="GAA2271648.1"/>
    <property type="molecule type" value="Genomic_DNA"/>
</dbReference>
<dbReference type="Proteomes" id="UP001500305">
    <property type="component" value="Unassembled WGS sequence"/>
</dbReference>
<gene>
    <name evidence="2" type="ORF">GCM10010430_66890</name>
</gene>
<evidence type="ECO:0000313" key="2">
    <source>
        <dbReference type="EMBL" id="GAA2271648.1"/>
    </source>
</evidence>
<feature type="compositionally biased region" description="Basic and acidic residues" evidence="1">
    <location>
        <begin position="362"/>
        <end position="385"/>
    </location>
</feature>
<dbReference type="RefSeq" id="WP_344640312.1">
    <property type="nucleotide sequence ID" value="NZ_BAAATR010000043.1"/>
</dbReference>
<sequence length="648" mass="71167">MNAAAPLFHPVLFRQLPSAVKEFLDTGDPAAVSVPVPVEGRADLVRSVELASRVYTAVRPPRPVDLGIVLGTEQLPEGVTELARPLAREWVDEEQLADLAAFHRRHPGELLLLGCYDRLNLDPVRALLLATYRSRRHRLTLLSGRDAASLAWNIAKQYARPATGIDAVGLFTDTDRPPHLPGVRVFDDRDFERADIQAEILGTRWRRVAFQGHGKDDSVNLGEFTICGLNPAVPARPGLLGPRCAYGLPCYKPEDKLVPLNRVEAVELVLSACNSGPLADLALYDPKYQLLLNALDGPARTVVSAVSVHDSDRPENVAWMRAALTGADSVDVLNASLAGSHPYPAFMRFGLPDAPSQTLEQHSPEERASEGDAPENHPLEQHTSEQHISARQIPHPSDHRPDPLVITVGRRLTALLTSELLPHNHPLRPRLTKLARKVDLWVARPTHLADQSPDEIRSSLTADLQSLDHVIAEQVAANPENEIMNYPAHFGDRSSLDRQVCEVTCHCGRPAQEFTRRGLLPHILDTTCAVCMRCGDVTFRLPEAPALLAYAADEVEQGGVLEVRAALTAARPGPVRLGLFVPTYLREDATVEPATVRVRAAGQPEDVVFRVRFAPTTAPQAYYFTVFAVQDLAVSTARRHFGVLPRRT</sequence>
<reference evidence="2 3" key="1">
    <citation type="journal article" date="2019" name="Int. J. Syst. Evol. Microbiol.">
        <title>The Global Catalogue of Microorganisms (GCM) 10K type strain sequencing project: providing services to taxonomists for standard genome sequencing and annotation.</title>
        <authorList>
            <consortium name="The Broad Institute Genomics Platform"/>
            <consortium name="The Broad Institute Genome Sequencing Center for Infectious Disease"/>
            <person name="Wu L."/>
            <person name="Ma J."/>
        </authorList>
    </citation>
    <scope>NUCLEOTIDE SEQUENCE [LARGE SCALE GENOMIC DNA]</scope>
    <source>
        <strain evidence="2 3">JCM 7356</strain>
    </source>
</reference>
<evidence type="ECO:0000313" key="3">
    <source>
        <dbReference type="Proteomes" id="UP001500305"/>
    </source>
</evidence>
<proteinExistence type="predicted"/>
<comment type="caution">
    <text evidence="2">The sequence shown here is derived from an EMBL/GenBank/DDBJ whole genome shotgun (WGS) entry which is preliminary data.</text>
</comment>
<evidence type="ECO:0000256" key="1">
    <source>
        <dbReference type="SAM" id="MobiDB-lite"/>
    </source>
</evidence>